<accession>A0AAV4R3I7</accession>
<name>A0AAV4R3I7_9ARAC</name>
<gene>
    <name evidence="1" type="ORF">CDAR_41461</name>
</gene>
<sequence>MRLFDESILNHFVYLFRVGPSQAELSPFPWLLIPHKHREERAFTCVTPLLLPVTSTEVDSGVSFHPKQEREQLFPLCQTAKKPMSFKCAAEIYGPCFRTHV</sequence>
<protein>
    <submittedName>
        <fullName evidence="1">Uncharacterized protein</fullName>
    </submittedName>
</protein>
<dbReference type="EMBL" id="BPLQ01005539">
    <property type="protein sequence ID" value="GIY15554.1"/>
    <property type="molecule type" value="Genomic_DNA"/>
</dbReference>
<organism evidence="1 2">
    <name type="scientific">Caerostris darwini</name>
    <dbReference type="NCBI Taxonomy" id="1538125"/>
    <lineage>
        <taxon>Eukaryota</taxon>
        <taxon>Metazoa</taxon>
        <taxon>Ecdysozoa</taxon>
        <taxon>Arthropoda</taxon>
        <taxon>Chelicerata</taxon>
        <taxon>Arachnida</taxon>
        <taxon>Araneae</taxon>
        <taxon>Araneomorphae</taxon>
        <taxon>Entelegynae</taxon>
        <taxon>Araneoidea</taxon>
        <taxon>Araneidae</taxon>
        <taxon>Caerostris</taxon>
    </lineage>
</organism>
<evidence type="ECO:0000313" key="2">
    <source>
        <dbReference type="Proteomes" id="UP001054837"/>
    </source>
</evidence>
<proteinExistence type="predicted"/>
<dbReference type="AlphaFoldDB" id="A0AAV4R3I7"/>
<comment type="caution">
    <text evidence="1">The sequence shown here is derived from an EMBL/GenBank/DDBJ whole genome shotgun (WGS) entry which is preliminary data.</text>
</comment>
<evidence type="ECO:0000313" key="1">
    <source>
        <dbReference type="EMBL" id="GIY15554.1"/>
    </source>
</evidence>
<reference evidence="1 2" key="1">
    <citation type="submission" date="2021-06" db="EMBL/GenBank/DDBJ databases">
        <title>Caerostris darwini draft genome.</title>
        <authorList>
            <person name="Kono N."/>
            <person name="Arakawa K."/>
        </authorList>
    </citation>
    <scope>NUCLEOTIDE SEQUENCE [LARGE SCALE GENOMIC DNA]</scope>
</reference>
<keyword evidence="2" id="KW-1185">Reference proteome</keyword>
<dbReference type="Proteomes" id="UP001054837">
    <property type="component" value="Unassembled WGS sequence"/>
</dbReference>